<evidence type="ECO:0000313" key="2">
    <source>
        <dbReference type="Proteomes" id="UP000319499"/>
    </source>
</evidence>
<keyword evidence="2" id="KW-1185">Reference proteome</keyword>
<organism evidence="1 2">
    <name type="scientific">Apibacter muscae</name>
    <dbReference type="NCBI Taxonomy" id="2509004"/>
    <lineage>
        <taxon>Bacteria</taxon>
        <taxon>Pseudomonadati</taxon>
        <taxon>Bacteroidota</taxon>
        <taxon>Flavobacteriia</taxon>
        <taxon>Flavobacteriales</taxon>
        <taxon>Weeksellaceae</taxon>
        <taxon>Apibacter</taxon>
    </lineage>
</organism>
<protein>
    <submittedName>
        <fullName evidence="1">Uncharacterized protein</fullName>
    </submittedName>
</protein>
<dbReference type="Proteomes" id="UP000319499">
    <property type="component" value="Unassembled WGS sequence"/>
</dbReference>
<sequence length="61" mass="7284">MGINTSNIYRFETIVEDTEYGTAEKKWIREVEIFLTGGRRRNRSLPGFVLFYRFSIPRKHS</sequence>
<dbReference type="RefSeq" id="WP_146292611.1">
    <property type="nucleotide sequence ID" value="NZ_SELH01000020.1"/>
</dbReference>
<dbReference type="AlphaFoldDB" id="A0A563DDE2"/>
<gene>
    <name evidence="1" type="ORF">ETU09_06205</name>
</gene>
<comment type="caution">
    <text evidence="1">The sequence shown here is derived from an EMBL/GenBank/DDBJ whole genome shotgun (WGS) entry which is preliminary data.</text>
</comment>
<dbReference type="EMBL" id="SELH01000020">
    <property type="protein sequence ID" value="TWP28328.1"/>
    <property type="molecule type" value="Genomic_DNA"/>
</dbReference>
<proteinExistence type="predicted"/>
<accession>A0A563DDE2</accession>
<evidence type="ECO:0000313" key="1">
    <source>
        <dbReference type="EMBL" id="TWP28328.1"/>
    </source>
</evidence>
<reference evidence="1 2" key="1">
    <citation type="submission" date="2019-02" db="EMBL/GenBank/DDBJ databases">
        <title>Apibacter muscae sp. nov.: a novel member of the house fly microbiota.</title>
        <authorList>
            <person name="Park R."/>
        </authorList>
    </citation>
    <scope>NUCLEOTIDE SEQUENCE [LARGE SCALE GENOMIC DNA]</scope>
    <source>
        <strain evidence="1 2">AL1</strain>
    </source>
</reference>
<name>A0A563DDE2_9FLAO</name>